<evidence type="ECO:0000313" key="1">
    <source>
        <dbReference type="EMBL" id="MEK8088388.1"/>
    </source>
</evidence>
<gene>
    <name evidence="1" type="ORF">WOB96_01295</name>
</gene>
<organism evidence="1 2">
    <name type="scientific">Thermithiobacillus plumbiphilus</name>
    <dbReference type="NCBI Taxonomy" id="1729899"/>
    <lineage>
        <taxon>Bacteria</taxon>
        <taxon>Pseudomonadati</taxon>
        <taxon>Pseudomonadota</taxon>
        <taxon>Acidithiobacillia</taxon>
        <taxon>Acidithiobacillales</taxon>
        <taxon>Thermithiobacillaceae</taxon>
        <taxon>Thermithiobacillus</taxon>
    </lineage>
</organism>
<proteinExistence type="predicted"/>
<evidence type="ECO:0008006" key="3">
    <source>
        <dbReference type="Google" id="ProtNLM"/>
    </source>
</evidence>
<name>A0ABU9D498_9PROT</name>
<sequence>MFEIKGNQVAQLNDEDLRSLVVRLAEAELARNDLPISSVTAGGDQNAPDGGVDVRVSLESCVSHLDFIPRHITGFQVKKPDMPPGEIAREMRPNGNLRQSILDLARANGSYVIVSAQGSTADVAFQRRLQAMRESITSLLPGENLHVDFYDRDRLARWINQYPGVVLWLRDRLGEPLAGWQPYSSWAYGDSPGSLYVIDEHARILDYQHKENVTIEQGISAMRHVLAKPKGIVRLVGTSGVGKTRLVQALFDRRLAGISLDQSLAVYTDEGAEPEPSPREMITRLGSAGTRAIMVVDNCKPSTHRALAHMLNLHAQQLSLITLEYDISEDEPEDTQVFRLEPASPRTVEAIMEQLAPRLSQVDRTRIAEFSGGNARIAMALARNIQPNANLGRLTDAELFRRLFQQRNEPNDALIRAAEICALVYSFDGETLEGAEAELTILADLANMTAHELFRQVEELRRRDLVQKRSQWRAILPHAIANHLAKLALENNHRDRLMNTFWQTGQERLLRSFSRRLGYLHDSETARHIAKSWFTDPKFLGKVTQLSELGVAIFQNAAPLMPEAALVAIEDAALKEAEEFFSTEMSGRYTLIRLLRAIAYDPSLFERAAGLLARFLAAEPREYNTNSARDSFFELFHISLSGTHATAAQRLQLIRSLIKNPDQALQNVGIKALGGMLKIRFFSSSHDFAFGSRPRDFGWVPTTIDQVQAWYRSTLLYIQELIQHSCLHREAAKLLYARCFRELWDEAGINDELVALTRSISEQSGWPEGWLAVRSVLTFGDSMTSAEDIEKLRQLEIELRPADLVTKIRAYVFTDRARLLLDIADLDASSDEVDHVDAYRRADHAAEELGKSAARSPEILQLLLNELLSRSGSRLCAFGRGLAYRSKDPEATWQELVVGLEAIPEDERNLLLLRCYINGLATQRPETMQCILEDALLHPVLGPYFPVLQCAISIDERGAERLLLSLNIRRAPAYRYRDLYGDIVDGLPRPLFEQLVMGIAALDDGFDIAVDVFGMHIHSLKSKGAVLDEATLTLGQRLLMECRFYKRNTNLAYHVNEIAEQCLAGEKGRAAAMVVSRNLARALADYHSGAWDYGELAGTLFALHPWVALNVFLGGGRKWRWKPLRDRFYIGSASPVEKAQPDVLFAWARKSPKVRYPRLAQEVVFFPKNSPSEAEIGWPPIALEILEKCPDRSAVLTAFESRFHPRAWSGSLADVLMSYCTLVHQLCEHGDPKVTAWAKAMLEKLERKIRVERELDRRNDASFE</sequence>
<dbReference type="Proteomes" id="UP001446205">
    <property type="component" value="Unassembled WGS sequence"/>
</dbReference>
<accession>A0ABU9D498</accession>
<comment type="caution">
    <text evidence="1">The sequence shown here is derived from an EMBL/GenBank/DDBJ whole genome shotgun (WGS) entry which is preliminary data.</text>
</comment>
<dbReference type="RefSeq" id="WP_341369452.1">
    <property type="nucleotide sequence ID" value="NZ_JBBPCO010000001.1"/>
</dbReference>
<dbReference type="InterPro" id="IPR027417">
    <property type="entry name" value="P-loop_NTPase"/>
</dbReference>
<reference evidence="1 2" key="1">
    <citation type="submission" date="2024-04" db="EMBL/GenBank/DDBJ databases">
        <authorList>
            <person name="Abashina T."/>
            <person name="Shaikin A."/>
        </authorList>
    </citation>
    <scope>NUCLEOTIDE SEQUENCE [LARGE SCALE GENOMIC DNA]</scope>
    <source>
        <strain evidence="1 2">AAFK</strain>
    </source>
</reference>
<dbReference type="SUPFAM" id="SSF52540">
    <property type="entry name" value="P-loop containing nucleoside triphosphate hydrolases"/>
    <property type="match status" value="1"/>
</dbReference>
<protein>
    <recommendedName>
        <fullName evidence="3">ATP-binding protein</fullName>
    </recommendedName>
</protein>
<dbReference type="EMBL" id="JBBPCO010000001">
    <property type="protein sequence ID" value="MEK8088388.1"/>
    <property type="molecule type" value="Genomic_DNA"/>
</dbReference>
<keyword evidence="2" id="KW-1185">Reference proteome</keyword>
<evidence type="ECO:0000313" key="2">
    <source>
        <dbReference type="Proteomes" id="UP001446205"/>
    </source>
</evidence>